<dbReference type="Proteomes" id="UP000032749">
    <property type="component" value="Chromosome"/>
</dbReference>
<dbReference type="PANTHER" id="PTHR11645:SF0">
    <property type="entry name" value="PYRROLINE-5-CARBOXYLATE REDUCTASE 3"/>
    <property type="match status" value="1"/>
</dbReference>
<dbReference type="NCBIfam" id="TIGR00112">
    <property type="entry name" value="proC"/>
    <property type="match status" value="1"/>
</dbReference>
<dbReference type="EC" id="1.5.1.2" evidence="4 5"/>
<dbReference type="InterPro" id="IPR036291">
    <property type="entry name" value="NAD(P)-bd_dom_sf"/>
</dbReference>
<evidence type="ECO:0000256" key="3">
    <source>
        <dbReference type="ARBA" id="ARBA00023002"/>
    </source>
</evidence>
<dbReference type="SUPFAM" id="SSF51735">
    <property type="entry name" value="NAD(P)-binding Rossmann-fold domains"/>
    <property type="match status" value="1"/>
</dbReference>
<keyword evidence="4" id="KW-0641">Proline biosynthesis</keyword>
<evidence type="ECO:0000256" key="5">
    <source>
        <dbReference type="NCBIfam" id="TIGR00112"/>
    </source>
</evidence>
<dbReference type="EMBL" id="FO203512">
    <property type="protein sequence ID" value="CCK74253.1"/>
    <property type="molecule type" value="Genomic_DNA"/>
</dbReference>
<gene>
    <name evidence="4 9" type="primary">proC</name>
    <name evidence="9" type="ORF">OLEAN_C00770</name>
</gene>
<reference evidence="9 10" key="1">
    <citation type="journal article" date="2013" name="Nat. Commun.">
        <title>Genome sequence and functional genomic analysis of the oil-degrading bacterium Oleispira antarctica.</title>
        <authorList>
            <person name="Kube M."/>
            <person name="Chernikova T.N."/>
            <person name="Al-Ramahi Y."/>
            <person name="Beloqui A."/>
            <person name="Lopez-Cortez N."/>
            <person name="Guazzaroni M.E."/>
            <person name="Heipieper H.J."/>
            <person name="Klages S."/>
            <person name="Kotsyurbenko O.R."/>
            <person name="Langer I."/>
            <person name="Nechitaylo T.Y."/>
            <person name="Lunsdorf H."/>
            <person name="Fernandez M."/>
            <person name="Juarez S."/>
            <person name="Ciordia S."/>
            <person name="Singer A."/>
            <person name="Kagan O."/>
            <person name="Egorova O."/>
            <person name="Petit P.A."/>
            <person name="Stogios P."/>
            <person name="Kim Y."/>
            <person name="Tchigvintsev A."/>
            <person name="Flick R."/>
            <person name="Denaro R."/>
            <person name="Genovese M."/>
            <person name="Albar J.P."/>
            <person name="Reva O.N."/>
            <person name="Martinez-Gomariz M."/>
            <person name="Tran H."/>
            <person name="Ferrer M."/>
            <person name="Savchenko A."/>
            <person name="Yakunin A.F."/>
            <person name="Yakimov M.M."/>
            <person name="Golyshina O.V."/>
            <person name="Reinhardt R."/>
            <person name="Golyshin P.N."/>
        </authorList>
    </citation>
    <scope>NUCLEOTIDE SEQUENCE [LARGE SCALE GENOMIC DNA]</scope>
</reference>
<proteinExistence type="inferred from homology"/>
<feature type="binding site" evidence="6">
    <location>
        <begin position="7"/>
        <end position="12"/>
    </location>
    <ligand>
        <name>NADP(+)</name>
        <dbReference type="ChEBI" id="CHEBI:58349"/>
    </ligand>
</feature>
<dbReference type="AlphaFoldDB" id="R4YME1"/>
<evidence type="ECO:0000259" key="8">
    <source>
        <dbReference type="Pfam" id="PF14748"/>
    </source>
</evidence>
<dbReference type="PATRIC" id="fig|698738.3.peg.78"/>
<dbReference type="PIRSF" id="PIRSF000193">
    <property type="entry name" value="Pyrrol-5-carb_rd"/>
    <property type="match status" value="1"/>
</dbReference>
<dbReference type="GO" id="GO:0005737">
    <property type="term" value="C:cytoplasm"/>
    <property type="evidence" value="ECO:0007669"/>
    <property type="project" value="UniProtKB-SubCell"/>
</dbReference>
<comment type="subcellular location">
    <subcellularLocation>
        <location evidence="4">Cytoplasm</location>
    </subcellularLocation>
</comment>
<dbReference type="PANTHER" id="PTHR11645">
    <property type="entry name" value="PYRROLINE-5-CARBOXYLATE REDUCTASE"/>
    <property type="match status" value="1"/>
</dbReference>
<keyword evidence="4" id="KW-0028">Amino-acid biosynthesis</keyword>
<dbReference type="HAMAP" id="MF_01925">
    <property type="entry name" value="P5C_reductase"/>
    <property type="match status" value="1"/>
</dbReference>
<organism evidence="9 10">
    <name type="scientific">Oleispira antarctica RB-8</name>
    <dbReference type="NCBI Taxonomy" id="698738"/>
    <lineage>
        <taxon>Bacteria</taxon>
        <taxon>Pseudomonadati</taxon>
        <taxon>Pseudomonadota</taxon>
        <taxon>Gammaproteobacteria</taxon>
        <taxon>Oceanospirillales</taxon>
        <taxon>Oceanospirillaceae</taxon>
        <taxon>Oleispira</taxon>
    </lineage>
</organism>
<dbReference type="SUPFAM" id="SSF48179">
    <property type="entry name" value="6-phosphogluconate dehydrogenase C-terminal domain-like"/>
    <property type="match status" value="1"/>
</dbReference>
<feature type="domain" description="Pyrroline-5-carboxylate reductase dimerisation" evidence="8">
    <location>
        <begin position="164"/>
        <end position="268"/>
    </location>
</feature>
<keyword evidence="3 4" id="KW-0560">Oxidoreductase</keyword>
<evidence type="ECO:0000313" key="10">
    <source>
        <dbReference type="Proteomes" id="UP000032749"/>
    </source>
</evidence>
<dbReference type="Gene3D" id="3.40.50.720">
    <property type="entry name" value="NAD(P)-binding Rossmann-like Domain"/>
    <property type="match status" value="1"/>
</dbReference>
<evidence type="ECO:0000256" key="4">
    <source>
        <dbReference type="HAMAP-Rule" id="MF_01925"/>
    </source>
</evidence>
<dbReference type="InterPro" id="IPR000304">
    <property type="entry name" value="Pyrroline-COOH_reductase"/>
</dbReference>
<comment type="similarity">
    <text evidence="1 4">Belongs to the pyrroline-5-carboxylate reductase family.</text>
</comment>
<dbReference type="HOGENOM" id="CLU_042344_0_1_6"/>
<dbReference type="Gene3D" id="1.10.3730.10">
    <property type="entry name" value="ProC C-terminal domain-like"/>
    <property type="match status" value="1"/>
</dbReference>
<dbReference type="Pfam" id="PF14748">
    <property type="entry name" value="P5CR_dimer"/>
    <property type="match status" value="1"/>
</dbReference>
<dbReference type="InterPro" id="IPR028939">
    <property type="entry name" value="P5C_Rdtase_cat_N"/>
</dbReference>
<comment type="catalytic activity">
    <reaction evidence="4">
        <text>L-proline + NADP(+) = (S)-1-pyrroline-5-carboxylate + NADPH + 2 H(+)</text>
        <dbReference type="Rhea" id="RHEA:14109"/>
        <dbReference type="ChEBI" id="CHEBI:15378"/>
        <dbReference type="ChEBI" id="CHEBI:17388"/>
        <dbReference type="ChEBI" id="CHEBI:57783"/>
        <dbReference type="ChEBI" id="CHEBI:58349"/>
        <dbReference type="ChEBI" id="CHEBI:60039"/>
        <dbReference type="EC" id="1.5.1.2"/>
    </reaction>
</comment>
<keyword evidence="4" id="KW-0963">Cytoplasm</keyword>
<dbReference type="InterPro" id="IPR008927">
    <property type="entry name" value="6-PGluconate_DH-like_C_sf"/>
</dbReference>
<dbReference type="InterPro" id="IPR029036">
    <property type="entry name" value="P5CR_dimer"/>
</dbReference>
<keyword evidence="2 4" id="KW-0521">NADP</keyword>
<feature type="binding site" evidence="6">
    <location>
        <begin position="68"/>
        <end position="71"/>
    </location>
    <ligand>
        <name>NADP(+)</name>
        <dbReference type="ChEBI" id="CHEBI:58349"/>
    </ligand>
</feature>
<dbReference type="STRING" id="698738.OLEAN_C00770"/>
<accession>R4YME1</accession>
<comment type="function">
    <text evidence="4">Catalyzes the reduction of 1-pyrroline-5-carboxylate (PCA) to L-proline.</text>
</comment>
<evidence type="ECO:0000256" key="6">
    <source>
        <dbReference type="PIRSR" id="PIRSR000193-1"/>
    </source>
</evidence>
<evidence type="ECO:0000256" key="2">
    <source>
        <dbReference type="ARBA" id="ARBA00022857"/>
    </source>
</evidence>
<comment type="catalytic activity">
    <reaction evidence="4">
        <text>L-proline + NAD(+) = (S)-1-pyrroline-5-carboxylate + NADH + 2 H(+)</text>
        <dbReference type="Rhea" id="RHEA:14105"/>
        <dbReference type="ChEBI" id="CHEBI:15378"/>
        <dbReference type="ChEBI" id="CHEBI:17388"/>
        <dbReference type="ChEBI" id="CHEBI:57540"/>
        <dbReference type="ChEBI" id="CHEBI:57945"/>
        <dbReference type="ChEBI" id="CHEBI:60039"/>
        <dbReference type="EC" id="1.5.1.2"/>
    </reaction>
</comment>
<dbReference type="GO" id="GO:0004735">
    <property type="term" value="F:pyrroline-5-carboxylate reductase activity"/>
    <property type="evidence" value="ECO:0007669"/>
    <property type="project" value="UniProtKB-UniRule"/>
</dbReference>
<comment type="pathway">
    <text evidence="4">Amino-acid biosynthesis; L-proline biosynthesis; L-proline from L-glutamate 5-semialdehyde: step 1/1.</text>
</comment>
<feature type="domain" description="Pyrroline-5-carboxylate reductase catalytic N-terminal" evidence="7">
    <location>
        <begin position="4"/>
        <end position="100"/>
    </location>
</feature>
<protein>
    <recommendedName>
        <fullName evidence="4 5">Pyrroline-5-carboxylate reductase</fullName>
        <shortName evidence="4">P5C reductase</shortName>
        <shortName evidence="4">P5CR</shortName>
        <ecNumber evidence="4 5">1.5.1.2</ecNumber>
    </recommendedName>
    <alternativeName>
        <fullName evidence="4">PCA reductase</fullName>
    </alternativeName>
</protein>
<dbReference type="KEGG" id="oai:OLEAN_C00770"/>
<name>R4YME1_OLEAN</name>
<evidence type="ECO:0000313" key="9">
    <source>
        <dbReference type="EMBL" id="CCK74253.1"/>
    </source>
</evidence>
<dbReference type="FunFam" id="1.10.3730.10:FF:000001">
    <property type="entry name" value="Pyrroline-5-carboxylate reductase"/>
    <property type="match status" value="1"/>
</dbReference>
<evidence type="ECO:0000259" key="7">
    <source>
        <dbReference type="Pfam" id="PF03807"/>
    </source>
</evidence>
<evidence type="ECO:0000256" key="1">
    <source>
        <dbReference type="ARBA" id="ARBA00005525"/>
    </source>
</evidence>
<dbReference type="UniPathway" id="UPA00098">
    <property type="reaction ID" value="UER00361"/>
</dbReference>
<keyword evidence="10" id="KW-1185">Reference proteome</keyword>
<dbReference type="Pfam" id="PF03807">
    <property type="entry name" value="F420_oxidored"/>
    <property type="match status" value="1"/>
</dbReference>
<dbReference type="GO" id="GO:0055129">
    <property type="term" value="P:L-proline biosynthetic process"/>
    <property type="evidence" value="ECO:0007669"/>
    <property type="project" value="UniProtKB-UniRule"/>
</dbReference>
<sequence length="279" mass="29398">MSNVCFIGGGNMATSLIGGLIAQGHAPESISVSDPNESQREQLIKQYGVNAFADCGPAMENADIVVLAVKPQVMKDVALMITTALKGFAKQPLFVSIAAGINLFSLQSWLGEKQAIVRCMPNTPSLIQLGASGLFANEQTSIVQKNLAETVLKAAGIVQWVQSEAEIDAVTAVSGSGPAYYFLFMEAMIDAGVELGLSRETASELTMQTAIGAAHMAKQSDVDVAELRRRVTSPGGTTEQAINTFESAHLRDIVKAALAAANRRSGELAQLLGEEEPSS</sequence>